<dbReference type="AlphaFoldDB" id="A0A075R5J8"/>
<dbReference type="Pfam" id="PF14045">
    <property type="entry name" value="YIEGIA"/>
    <property type="match status" value="1"/>
</dbReference>
<reference evidence="2 3" key="1">
    <citation type="journal article" date="2011" name="J. Bacteriol.">
        <title>Genome sequence of Brevibacillus laterosporus LMG 15441, a pathogen of invertebrates.</title>
        <authorList>
            <person name="Djukic M."/>
            <person name="Poehlein A."/>
            <person name="Thurmer A."/>
            <person name="Daniel R."/>
        </authorList>
    </citation>
    <scope>NUCLEOTIDE SEQUENCE [LARGE SCALE GENOMIC DNA]</scope>
    <source>
        <strain evidence="2 3">LMG 15441</strain>
    </source>
</reference>
<evidence type="ECO:0000313" key="3">
    <source>
        <dbReference type="Proteomes" id="UP000005850"/>
    </source>
</evidence>
<feature type="transmembrane region" description="Helical" evidence="1">
    <location>
        <begin position="123"/>
        <end position="139"/>
    </location>
</feature>
<keyword evidence="3" id="KW-1185">Reference proteome</keyword>
<organism evidence="2 3">
    <name type="scientific">Brevibacillus laterosporus LMG 15441</name>
    <dbReference type="NCBI Taxonomy" id="1042163"/>
    <lineage>
        <taxon>Bacteria</taxon>
        <taxon>Bacillati</taxon>
        <taxon>Bacillota</taxon>
        <taxon>Bacilli</taxon>
        <taxon>Bacillales</taxon>
        <taxon>Paenibacillaceae</taxon>
        <taxon>Brevibacillus</taxon>
    </lineage>
</organism>
<gene>
    <name evidence="2" type="ORF">BRLA_c021220</name>
</gene>
<evidence type="ECO:0000256" key="1">
    <source>
        <dbReference type="SAM" id="Phobius"/>
    </source>
</evidence>
<feature type="transmembrane region" description="Helical" evidence="1">
    <location>
        <begin position="50"/>
        <end position="81"/>
    </location>
</feature>
<proteinExistence type="predicted"/>
<dbReference type="KEGG" id="blr:BRLA_c021220"/>
<dbReference type="RefSeq" id="WP_003337303.1">
    <property type="nucleotide sequence ID" value="NZ_CP007806.1"/>
</dbReference>
<feature type="transmembrane region" description="Helical" evidence="1">
    <location>
        <begin position="12"/>
        <end position="30"/>
    </location>
</feature>
<accession>A0A075R5J8</accession>
<protein>
    <submittedName>
        <fullName evidence="2">YIEGIA protein</fullName>
    </submittedName>
</protein>
<keyword evidence="1" id="KW-0812">Transmembrane</keyword>
<name>A0A075R5J8_BRELA</name>
<dbReference type="eggNOG" id="ENOG502Z8EA">
    <property type="taxonomic scope" value="Bacteria"/>
</dbReference>
<evidence type="ECO:0000313" key="2">
    <source>
        <dbReference type="EMBL" id="AIG26443.1"/>
    </source>
</evidence>
<keyword evidence="1" id="KW-0472">Membrane</keyword>
<dbReference type="EMBL" id="CP007806">
    <property type="protein sequence ID" value="AIG26443.1"/>
    <property type="molecule type" value="Genomic_DNA"/>
</dbReference>
<keyword evidence="1" id="KW-1133">Transmembrane helix</keyword>
<dbReference type="Proteomes" id="UP000005850">
    <property type="component" value="Chromosome"/>
</dbReference>
<sequence length="301" mass="33675">MDGRESILSVDHLTIILTAMVMGTLARIFVLKEDYRQYPSYPNGFMIHILIGFIASTLGAVFVPAIMSSNWIAVTFLSLAIQQFRDVRKIEQESLRNLEKTEFTPRGEAYIDGIAKTFESRNYLALVVSISTATVMYVFKSLMLIVNVGIGVITGLVILLFIKRFSKGKQVGDIAIVKKGKIEIRESGLFVEGVFVSTIIGTANVQNVILEEAFAVTIEPNEEYLRIILDNYGQRKAILFEATRSIGVKRYHYTCMDFKSGKTIIVIVPLIRNIDKLLHAVKNTPLLESVKKNPSLMDSSV</sequence>
<dbReference type="InterPro" id="IPR025918">
    <property type="entry name" value="YIEGIA"/>
</dbReference>
<feature type="transmembrane region" description="Helical" evidence="1">
    <location>
        <begin position="145"/>
        <end position="162"/>
    </location>
</feature>
<dbReference type="STRING" id="1042163.BRLA_c021220"/>
<dbReference type="HOGENOM" id="CLU_080450_0_0_9"/>